<gene>
    <name evidence="1" type="ORF">IC230_25225</name>
</gene>
<accession>A0A927B6D9</accession>
<dbReference type="SUPFAM" id="SSF53756">
    <property type="entry name" value="UDP-Glycosyltransferase/glycogen phosphorylase"/>
    <property type="match status" value="1"/>
</dbReference>
<name>A0A927B6D9_9BACT</name>
<protein>
    <submittedName>
        <fullName evidence="1">Glycosyltransferase</fullName>
    </submittedName>
</protein>
<dbReference type="Pfam" id="PF13692">
    <property type="entry name" value="Glyco_trans_1_4"/>
    <property type="match status" value="1"/>
</dbReference>
<dbReference type="EMBL" id="JACXAA010000011">
    <property type="protein sequence ID" value="MBD2756224.1"/>
    <property type="molecule type" value="Genomic_DNA"/>
</dbReference>
<dbReference type="AlphaFoldDB" id="A0A927B6D9"/>
<dbReference type="Proteomes" id="UP000653797">
    <property type="component" value="Unassembled WGS sequence"/>
</dbReference>
<reference evidence="1" key="1">
    <citation type="submission" date="2020-09" db="EMBL/GenBank/DDBJ databases">
        <authorList>
            <person name="Kim M.K."/>
        </authorList>
    </citation>
    <scope>NUCLEOTIDE SEQUENCE</scope>
    <source>
        <strain evidence="1">BT704</strain>
    </source>
</reference>
<dbReference type="Gene3D" id="3.40.50.2000">
    <property type="entry name" value="Glycogen Phosphorylase B"/>
    <property type="match status" value="1"/>
</dbReference>
<proteinExistence type="predicted"/>
<dbReference type="Gene3D" id="3.40.50.11010">
    <property type="match status" value="1"/>
</dbReference>
<sequence>MPDQYDFVIMSLQAWDKPIGSNARDIALSLAQTHRVLFISPPLDWATKFRQRKQRTHSARTAGLVQVQSTLWVYYPSATLSSINWLPDGKIYDFFNWRNNRLLASEVQECIDQLDFNQVAFINDSDMFRGFYLKELLKPAIYVYYTRDNLLAVPFWKRHGLRLEPELMHKADLVVGNSTYLTGLASTYNTNAVYVGQGCELSQFDANVLHPLPDDLAAIPSPRIGYTGALTSLRLDLALLEKVARSCPYWQLVLIGPEDEAFRTSPLHDLSNVYFLGLKSPAELPAYLHHLDVLINPQLINDVTIGNYPRKIDEYLAMGKPVVAVRTDAMGIFKEHVLLASTADEFIDQLGRALLKNNLSTSAERVAFAKGHSWENSVALMLSAIQETMAITYQD</sequence>
<organism evidence="1 2">
    <name type="scientific">Spirosoma validum</name>
    <dbReference type="NCBI Taxonomy" id="2771355"/>
    <lineage>
        <taxon>Bacteria</taxon>
        <taxon>Pseudomonadati</taxon>
        <taxon>Bacteroidota</taxon>
        <taxon>Cytophagia</taxon>
        <taxon>Cytophagales</taxon>
        <taxon>Cytophagaceae</taxon>
        <taxon>Spirosoma</taxon>
    </lineage>
</organism>
<keyword evidence="2" id="KW-1185">Reference proteome</keyword>
<evidence type="ECO:0000313" key="1">
    <source>
        <dbReference type="EMBL" id="MBD2756224.1"/>
    </source>
</evidence>
<comment type="caution">
    <text evidence="1">The sequence shown here is derived from an EMBL/GenBank/DDBJ whole genome shotgun (WGS) entry which is preliminary data.</text>
</comment>
<evidence type="ECO:0000313" key="2">
    <source>
        <dbReference type="Proteomes" id="UP000653797"/>
    </source>
</evidence>